<protein>
    <submittedName>
        <fullName evidence="1">Uncharacterized protein</fullName>
    </submittedName>
</protein>
<gene>
    <name evidence="1" type="ORF">EV665_123101</name>
</gene>
<evidence type="ECO:0000313" key="2">
    <source>
        <dbReference type="Proteomes" id="UP000295351"/>
    </source>
</evidence>
<accession>A0A4R2CBZ4</accession>
<organism evidence="1 2">
    <name type="scientific">Shinella granuli</name>
    <dbReference type="NCBI Taxonomy" id="323621"/>
    <lineage>
        <taxon>Bacteria</taxon>
        <taxon>Pseudomonadati</taxon>
        <taxon>Pseudomonadota</taxon>
        <taxon>Alphaproteobacteria</taxon>
        <taxon>Hyphomicrobiales</taxon>
        <taxon>Rhizobiaceae</taxon>
        <taxon>Shinella</taxon>
    </lineage>
</organism>
<comment type="caution">
    <text evidence="1">The sequence shown here is derived from an EMBL/GenBank/DDBJ whole genome shotgun (WGS) entry which is preliminary data.</text>
</comment>
<sequence>MCNILQFPPKKVFINGVSDGGDVDDVLRSMAVVTQQLELMLDVLRERARLEAQPAAGLEKAAEA</sequence>
<evidence type="ECO:0000313" key="1">
    <source>
        <dbReference type="EMBL" id="TCN37132.1"/>
    </source>
</evidence>
<dbReference type="Proteomes" id="UP000295351">
    <property type="component" value="Unassembled WGS sequence"/>
</dbReference>
<name>A0A4R2CBZ4_SHIGR</name>
<dbReference type="RefSeq" id="WP_133036290.1">
    <property type="nucleotide sequence ID" value="NZ_BAABEI010000012.1"/>
</dbReference>
<proteinExistence type="predicted"/>
<dbReference type="EMBL" id="SLVX01000023">
    <property type="protein sequence ID" value="TCN37132.1"/>
    <property type="molecule type" value="Genomic_DNA"/>
</dbReference>
<dbReference type="AlphaFoldDB" id="A0A4R2CBZ4"/>
<reference evidence="1 2" key="1">
    <citation type="submission" date="2019-03" db="EMBL/GenBank/DDBJ databases">
        <title>Genomic Encyclopedia of Type Strains, Phase IV (KMG-IV): sequencing the most valuable type-strain genomes for metagenomic binning, comparative biology and taxonomic classification.</title>
        <authorList>
            <person name="Goeker M."/>
        </authorList>
    </citation>
    <scope>NUCLEOTIDE SEQUENCE [LARGE SCALE GENOMIC DNA]</scope>
    <source>
        <strain evidence="1 2">DSM 18401</strain>
    </source>
</reference>
<keyword evidence="2" id="KW-1185">Reference proteome</keyword>